<evidence type="ECO:0000256" key="6">
    <source>
        <dbReference type="HAMAP-Rule" id="MF_00922"/>
    </source>
</evidence>
<dbReference type="GO" id="GO:0043165">
    <property type="term" value="P:Gram-negative-bacterium-type cell outer membrane assembly"/>
    <property type="evidence" value="ECO:0007669"/>
    <property type="project" value="UniProtKB-UniRule"/>
</dbReference>
<feature type="repeat" description="TPR" evidence="7">
    <location>
        <begin position="72"/>
        <end position="105"/>
    </location>
</feature>
<dbReference type="Proteomes" id="UP000680158">
    <property type="component" value="Unassembled WGS sequence"/>
</dbReference>
<dbReference type="InterPro" id="IPR019734">
    <property type="entry name" value="TPR_rpt"/>
</dbReference>
<dbReference type="InterPro" id="IPR017689">
    <property type="entry name" value="BamD"/>
</dbReference>
<evidence type="ECO:0000256" key="7">
    <source>
        <dbReference type="PROSITE-ProRule" id="PRU00339"/>
    </source>
</evidence>
<evidence type="ECO:0000313" key="10">
    <source>
        <dbReference type="EMBL" id="MBR7745107.1"/>
    </source>
</evidence>
<comment type="function">
    <text evidence="6">Part of the outer membrane protein assembly complex, which is involved in assembly and insertion of beta-barrel proteins into the outer membrane.</text>
</comment>
<sequence length="265" mass="30222">MHIKYIKLLGLALSFSLAGCGIFGDKVEESKNWTAEKLYAEAKDELASGSYDRSVQLFEKLESRFPFGAYAQQAQLEIAYAHYKQGDQAQALAAVDRFIKLHPNHANVDYMYYLRGLINFNDDMGFFSFIANQDVTERDPKATRDSFDAFKELAVRFPNSKYTPDAIARMKYLVNALAQYDLHVAKYYLRRNAFVAAANRAQSAIKEYPDAPAVEEALVVLIKAYDGMGMVELRDDAKRVFTSNFPKSTLLETYGSKKAWWKFWS</sequence>
<keyword evidence="4 6" id="KW-0998">Cell outer membrane</keyword>
<dbReference type="PANTHER" id="PTHR37423">
    <property type="entry name" value="SOLUBLE LYTIC MUREIN TRANSGLYCOSYLASE-RELATED"/>
    <property type="match status" value="1"/>
</dbReference>
<evidence type="ECO:0000313" key="11">
    <source>
        <dbReference type="Proteomes" id="UP000680158"/>
    </source>
</evidence>
<keyword evidence="1 6" id="KW-0732">Signal</keyword>
<gene>
    <name evidence="6" type="primary">bamD</name>
    <name evidence="10" type="ORF">KDM92_00825</name>
</gene>
<dbReference type="PROSITE" id="PS51257">
    <property type="entry name" value="PROKAR_LIPOPROTEIN"/>
    <property type="match status" value="1"/>
</dbReference>
<dbReference type="Pfam" id="PF13525">
    <property type="entry name" value="YfiO"/>
    <property type="match status" value="1"/>
</dbReference>
<dbReference type="HAMAP" id="MF_00922">
    <property type="entry name" value="OM_assembly_BamD"/>
    <property type="match status" value="1"/>
</dbReference>
<reference evidence="10 11" key="1">
    <citation type="submission" date="2021-04" db="EMBL/GenBank/DDBJ databases">
        <title>novel species isolated from subtropical streams in China.</title>
        <authorList>
            <person name="Lu H."/>
        </authorList>
    </citation>
    <scope>NUCLEOTIDE SEQUENCE [LARGE SCALE GENOMIC DNA]</scope>
    <source>
        <strain evidence="10 11">BYS107W</strain>
    </source>
</reference>
<keyword evidence="3 6" id="KW-0564">Palmitate</keyword>
<evidence type="ECO:0000259" key="9">
    <source>
        <dbReference type="Pfam" id="PF13525"/>
    </source>
</evidence>
<dbReference type="InterPro" id="IPR039565">
    <property type="entry name" value="BamD-like"/>
</dbReference>
<dbReference type="GO" id="GO:0051205">
    <property type="term" value="P:protein insertion into membrane"/>
    <property type="evidence" value="ECO:0007669"/>
    <property type="project" value="UniProtKB-UniRule"/>
</dbReference>
<dbReference type="EMBL" id="JAGSPM010000001">
    <property type="protein sequence ID" value="MBR7745107.1"/>
    <property type="molecule type" value="Genomic_DNA"/>
</dbReference>
<comment type="subunit">
    <text evidence="6">Part of the Bam complex.</text>
</comment>
<evidence type="ECO:0000256" key="2">
    <source>
        <dbReference type="ARBA" id="ARBA00023136"/>
    </source>
</evidence>
<dbReference type="PROSITE" id="PS50005">
    <property type="entry name" value="TPR"/>
    <property type="match status" value="1"/>
</dbReference>
<proteinExistence type="inferred from homology"/>
<comment type="subcellular location">
    <subcellularLocation>
        <location evidence="6">Cell outer membrane</location>
        <topology evidence="6">Lipid-anchor</topology>
    </subcellularLocation>
</comment>
<dbReference type="InterPro" id="IPR011990">
    <property type="entry name" value="TPR-like_helical_dom_sf"/>
</dbReference>
<keyword evidence="11" id="KW-1185">Reference proteome</keyword>
<evidence type="ECO:0000256" key="5">
    <source>
        <dbReference type="ARBA" id="ARBA00023288"/>
    </source>
</evidence>
<protein>
    <recommendedName>
        <fullName evidence="6">Outer membrane protein assembly factor BamD</fullName>
    </recommendedName>
</protein>
<feature type="domain" description="Outer membrane lipoprotein BamD-like" evidence="9">
    <location>
        <begin position="34"/>
        <end position="238"/>
    </location>
</feature>
<accession>A0A941DF31</accession>
<evidence type="ECO:0000256" key="4">
    <source>
        <dbReference type="ARBA" id="ARBA00023237"/>
    </source>
</evidence>
<comment type="caution">
    <text evidence="10">The sequence shown here is derived from an EMBL/GenBank/DDBJ whole genome shotgun (WGS) entry which is preliminary data.</text>
</comment>
<evidence type="ECO:0000256" key="8">
    <source>
        <dbReference type="SAM" id="SignalP"/>
    </source>
</evidence>
<dbReference type="PANTHER" id="PTHR37423:SF1">
    <property type="entry name" value="OUTER MEMBRANE PROTEIN ASSEMBLY FACTOR BAMD"/>
    <property type="match status" value="1"/>
</dbReference>
<keyword evidence="2 6" id="KW-0472">Membrane</keyword>
<evidence type="ECO:0000256" key="3">
    <source>
        <dbReference type="ARBA" id="ARBA00023139"/>
    </source>
</evidence>
<dbReference type="CDD" id="cd15830">
    <property type="entry name" value="BamD"/>
    <property type="match status" value="1"/>
</dbReference>
<dbReference type="Gene3D" id="1.25.40.10">
    <property type="entry name" value="Tetratricopeptide repeat domain"/>
    <property type="match status" value="1"/>
</dbReference>
<keyword evidence="7" id="KW-0802">TPR repeat</keyword>
<feature type="signal peptide" evidence="8">
    <location>
        <begin position="1"/>
        <end position="20"/>
    </location>
</feature>
<dbReference type="RefSeq" id="WP_189344122.1">
    <property type="nucleotide sequence ID" value="NZ_JAGSPM010000001.1"/>
</dbReference>
<comment type="similarity">
    <text evidence="6">Belongs to the BamD family.</text>
</comment>
<keyword evidence="5 6" id="KW-0449">Lipoprotein</keyword>
<feature type="chain" id="PRO_5037276057" description="Outer membrane protein assembly factor BamD" evidence="8">
    <location>
        <begin position="21"/>
        <end position="265"/>
    </location>
</feature>
<dbReference type="AlphaFoldDB" id="A0A941DF31"/>
<dbReference type="SUPFAM" id="SSF48452">
    <property type="entry name" value="TPR-like"/>
    <property type="match status" value="1"/>
</dbReference>
<dbReference type="GO" id="GO:1990063">
    <property type="term" value="C:Bam protein complex"/>
    <property type="evidence" value="ECO:0007669"/>
    <property type="project" value="TreeGrafter"/>
</dbReference>
<organism evidence="10 11">
    <name type="scientific">Undibacterium baiyunense</name>
    <dbReference type="NCBI Taxonomy" id="2828731"/>
    <lineage>
        <taxon>Bacteria</taxon>
        <taxon>Pseudomonadati</taxon>
        <taxon>Pseudomonadota</taxon>
        <taxon>Betaproteobacteria</taxon>
        <taxon>Burkholderiales</taxon>
        <taxon>Oxalobacteraceae</taxon>
        <taxon>Undibacterium</taxon>
    </lineage>
</organism>
<evidence type="ECO:0000256" key="1">
    <source>
        <dbReference type="ARBA" id="ARBA00022729"/>
    </source>
</evidence>
<name>A0A941DF31_9BURK</name>
<dbReference type="NCBIfam" id="TIGR03302">
    <property type="entry name" value="OM_YfiO"/>
    <property type="match status" value="1"/>
</dbReference>